<reference evidence="1 2" key="1">
    <citation type="submission" date="2023-11" db="EMBL/GenBank/DDBJ databases">
        <title>Unpublished Manusciprt.</title>
        <authorList>
            <person name="Saticioglu I.B."/>
            <person name="Ay H."/>
            <person name="Ajmi N."/>
            <person name="Altun S."/>
            <person name="Duman M."/>
        </authorList>
    </citation>
    <scope>NUCLEOTIDE SEQUENCE [LARGE SCALE GENOMIC DNA]</scope>
    <source>
        <strain evidence="1 2">Fl-318</strain>
    </source>
</reference>
<proteinExistence type="predicted"/>
<sequence>MSKKATHYFVYVGHSTTTKNKLQEEFQKYLNSLSATLITADKLKELKKAIIDKSIELNVIHKRCTPLKISFSDGYYNKGLIISGFHSLIFHILNAYDVN</sequence>
<dbReference type="Proteomes" id="UP001273350">
    <property type="component" value="Unassembled WGS sequence"/>
</dbReference>
<dbReference type="EMBL" id="JAWXVI010000001">
    <property type="protein sequence ID" value="MDX6187966.1"/>
    <property type="molecule type" value="Genomic_DNA"/>
</dbReference>
<gene>
    <name evidence="1" type="ORF">SGQ83_01275</name>
</gene>
<evidence type="ECO:0000313" key="2">
    <source>
        <dbReference type="Proteomes" id="UP001273350"/>
    </source>
</evidence>
<evidence type="ECO:0000313" key="1">
    <source>
        <dbReference type="EMBL" id="MDX6187966.1"/>
    </source>
</evidence>
<accession>A0ABU4RBR4</accession>
<dbReference type="RefSeq" id="WP_230002623.1">
    <property type="nucleotide sequence ID" value="NZ_CP087134.1"/>
</dbReference>
<protein>
    <submittedName>
        <fullName evidence="1">Uncharacterized protein</fullName>
    </submittedName>
</protein>
<organism evidence="1 2">
    <name type="scientific">Flavobacterium cupriresistens</name>
    <dbReference type="NCBI Taxonomy" id="2893885"/>
    <lineage>
        <taxon>Bacteria</taxon>
        <taxon>Pseudomonadati</taxon>
        <taxon>Bacteroidota</taxon>
        <taxon>Flavobacteriia</taxon>
        <taxon>Flavobacteriales</taxon>
        <taxon>Flavobacteriaceae</taxon>
        <taxon>Flavobacterium</taxon>
    </lineage>
</organism>
<name>A0ABU4RBR4_9FLAO</name>
<keyword evidence="2" id="KW-1185">Reference proteome</keyword>
<comment type="caution">
    <text evidence="1">The sequence shown here is derived from an EMBL/GenBank/DDBJ whole genome shotgun (WGS) entry which is preliminary data.</text>
</comment>